<comment type="caution">
    <text evidence="1">The sequence shown here is derived from an EMBL/GenBank/DDBJ whole genome shotgun (WGS) entry which is preliminary data.</text>
</comment>
<dbReference type="PANTHER" id="PTHR38471:SF2">
    <property type="entry name" value="FOUR HELIX BUNDLE PROTEIN"/>
    <property type="match status" value="1"/>
</dbReference>
<dbReference type="PANTHER" id="PTHR38471">
    <property type="entry name" value="FOUR HELIX BUNDLE PROTEIN"/>
    <property type="match status" value="1"/>
</dbReference>
<name>A0ABW0BWX5_9BACT</name>
<dbReference type="NCBIfam" id="TIGR02436">
    <property type="entry name" value="four helix bundle protein"/>
    <property type="match status" value="1"/>
</dbReference>
<dbReference type="SUPFAM" id="SSF158446">
    <property type="entry name" value="IVS-encoded protein-like"/>
    <property type="match status" value="1"/>
</dbReference>
<accession>A0ABW0BWX5</accession>
<evidence type="ECO:0000313" key="2">
    <source>
        <dbReference type="Proteomes" id="UP001596163"/>
    </source>
</evidence>
<dbReference type="InterPro" id="IPR036583">
    <property type="entry name" value="23S_rRNA_IVS_sf"/>
</dbReference>
<dbReference type="Proteomes" id="UP001596163">
    <property type="component" value="Unassembled WGS sequence"/>
</dbReference>
<proteinExistence type="predicted"/>
<protein>
    <submittedName>
        <fullName evidence="1">Four helix bundle protein</fullName>
    </submittedName>
</protein>
<evidence type="ECO:0000313" key="1">
    <source>
        <dbReference type="EMBL" id="MFC5191564.1"/>
    </source>
</evidence>
<reference evidence="2" key="1">
    <citation type="journal article" date="2019" name="Int. J. Syst. Evol. Microbiol.">
        <title>The Global Catalogue of Microorganisms (GCM) 10K type strain sequencing project: providing services to taxonomists for standard genome sequencing and annotation.</title>
        <authorList>
            <consortium name="The Broad Institute Genomics Platform"/>
            <consortium name="The Broad Institute Genome Sequencing Center for Infectious Disease"/>
            <person name="Wu L."/>
            <person name="Ma J."/>
        </authorList>
    </citation>
    <scope>NUCLEOTIDE SEQUENCE [LARGE SCALE GENOMIC DNA]</scope>
    <source>
        <strain evidence="2">CGMCC 1.7030</strain>
    </source>
</reference>
<dbReference type="Gene3D" id="1.20.1440.60">
    <property type="entry name" value="23S rRNA-intervening sequence"/>
    <property type="match status" value="1"/>
</dbReference>
<dbReference type="InterPro" id="IPR012657">
    <property type="entry name" value="23S_rRNA-intervening_sequence"/>
</dbReference>
<organism evidence="1 2">
    <name type="scientific">Algoriphagus aquatilis</name>
    <dbReference type="NCBI Taxonomy" id="490186"/>
    <lineage>
        <taxon>Bacteria</taxon>
        <taxon>Pseudomonadati</taxon>
        <taxon>Bacteroidota</taxon>
        <taxon>Cytophagia</taxon>
        <taxon>Cytophagales</taxon>
        <taxon>Cyclobacteriaceae</taxon>
        <taxon>Algoriphagus</taxon>
    </lineage>
</organism>
<keyword evidence="2" id="KW-1185">Reference proteome</keyword>
<gene>
    <name evidence="1" type="ORF">ACFPIK_07270</name>
</gene>
<dbReference type="CDD" id="cd16377">
    <property type="entry name" value="23S_rRNA_IVP_like"/>
    <property type="match status" value="1"/>
</dbReference>
<sequence length="119" mass="13282">MHNFKELKVWQKAVDLAVKIYTVTKSFPVEEKFGLVSQMRRAGVSVPSNIAEGCAKTSSKSFVNSLEVSLGESFELETQMIISQQVGILDQELAREMEADLTEVHRMIMGLKTSLESKS</sequence>
<dbReference type="EMBL" id="JBHSKS010000004">
    <property type="protein sequence ID" value="MFC5191564.1"/>
    <property type="molecule type" value="Genomic_DNA"/>
</dbReference>
<dbReference type="Pfam" id="PF05635">
    <property type="entry name" value="23S_rRNA_IVP"/>
    <property type="match status" value="1"/>
</dbReference>
<dbReference type="RefSeq" id="WP_377913724.1">
    <property type="nucleotide sequence ID" value="NZ_JBHSKS010000004.1"/>
</dbReference>